<protein>
    <recommendedName>
        <fullName evidence="8">Cationic amino acid transporter C-terminal domain-containing protein</fullName>
    </recommendedName>
</protein>
<feature type="transmembrane region" description="Helical" evidence="7">
    <location>
        <begin position="301"/>
        <end position="321"/>
    </location>
</feature>
<feature type="transmembrane region" description="Helical" evidence="7">
    <location>
        <begin position="493"/>
        <end position="516"/>
    </location>
</feature>
<feature type="transmembrane region" description="Helical" evidence="7">
    <location>
        <begin position="141"/>
        <end position="162"/>
    </location>
</feature>
<evidence type="ECO:0000256" key="7">
    <source>
        <dbReference type="SAM" id="Phobius"/>
    </source>
</evidence>
<feature type="transmembrane region" description="Helical" evidence="7">
    <location>
        <begin position="372"/>
        <end position="394"/>
    </location>
</feature>
<feature type="compositionally biased region" description="Basic and acidic residues" evidence="6">
    <location>
        <begin position="74"/>
        <end position="86"/>
    </location>
</feature>
<dbReference type="Proteomes" id="UP000265515">
    <property type="component" value="Unassembled WGS sequence"/>
</dbReference>
<keyword evidence="3 7" id="KW-0812">Transmembrane</keyword>
<feature type="compositionally biased region" description="Basic residues" evidence="6">
    <location>
        <begin position="95"/>
        <end position="107"/>
    </location>
</feature>
<dbReference type="PANTHER" id="PTHR43243:SF45">
    <property type="entry name" value="CATIONIC AMINO ACID TRANSPORTER 9, CHLOROPLASTIC"/>
    <property type="match status" value="1"/>
</dbReference>
<dbReference type="STRING" id="69332.A0A388L3Q0"/>
<keyword evidence="5 7" id="KW-0472">Membrane</keyword>
<evidence type="ECO:0000256" key="5">
    <source>
        <dbReference type="ARBA" id="ARBA00023136"/>
    </source>
</evidence>
<evidence type="ECO:0000256" key="4">
    <source>
        <dbReference type="ARBA" id="ARBA00022989"/>
    </source>
</evidence>
<dbReference type="InterPro" id="IPR002293">
    <property type="entry name" value="AA/rel_permease1"/>
</dbReference>
<organism evidence="9 10">
    <name type="scientific">Chara braunii</name>
    <name type="common">Braun's stonewort</name>
    <dbReference type="NCBI Taxonomy" id="69332"/>
    <lineage>
        <taxon>Eukaryota</taxon>
        <taxon>Viridiplantae</taxon>
        <taxon>Streptophyta</taxon>
        <taxon>Charophyceae</taxon>
        <taxon>Charales</taxon>
        <taxon>Characeae</taxon>
        <taxon>Chara</taxon>
    </lineage>
</organism>
<evidence type="ECO:0000256" key="1">
    <source>
        <dbReference type="ARBA" id="ARBA00004141"/>
    </source>
</evidence>
<dbReference type="Gene3D" id="1.20.1740.10">
    <property type="entry name" value="Amino acid/polyamine transporter I"/>
    <property type="match status" value="1"/>
</dbReference>
<dbReference type="EMBL" id="BFEA01000256">
    <property type="protein sequence ID" value="GBG76930.1"/>
    <property type="molecule type" value="Genomic_DNA"/>
</dbReference>
<dbReference type="AlphaFoldDB" id="A0A388L3Q0"/>
<dbReference type="PANTHER" id="PTHR43243">
    <property type="entry name" value="INNER MEMBRANE TRANSPORTER YGJI-RELATED"/>
    <property type="match status" value="1"/>
</dbReference>
<dbReference type="Pfam" id="PF13520">
    <property type="entry name" value="AA_permease_2"/>
    <property type="match status" value="1"/>
</dbReference>
<accession>A0A388L3Q0</accession>
<evidence type="ECO:0000313" key="9">
    <source>
        <dbReference type="EMBL" id="GBG76930.1"/>
    </source>
</evidence>
<dbReference type="OMA" id="WILGWDL"/>
<evidence type="ECO:0000256" key="6">
    <source>
        <dbReference type="SAM" id="MobiDB-lite"/>
    </source>
</evidence>
<comment type="subcellular location">
    <subcellularLocation>
        <location evidence="1">Membrane</location>
        <topology evidence="1">Multi-pass membrane protein</topology>
    </subcellularLocation>
</comment>
<dbReference type="GO" id="GO:0015171">
    <property type="term" value="F:amino acid transmembrane transporter activity"/>
    <property type="evidence" value="ECO:0007669"/>
    <property type="project" value="TreeGrafter"/>
</dbReference>
<keyword evidence="4 7" id="KW-1133">Transmembrane helix</keyword>
<gene>
    <name evidence="9" type="ORF">CBR_g23144</name>
</gene>
<comment type="similarity">
    <text evidence="2">Belongs to the amino acid-polyamine-organocation (APC) superfamily. Cationic amino acid transporter (CAT) (TC 2.A.3.3) family.</text>
</comment>
<feature type="transmembrane region" description="Helical" evidence="7">
    <location>
        <begin position="550"/>
        <end position="569"/>
    </location>
</feature>
<evidence type="ECO:0000259" key="8">
    <source>
        <dbReference type="Pfam" id="PF13906"/>
    </source>
</evidence>
<feature type="transmembrane region" description="Helical" evidence="7">
    <location>
        <begin position="414"/>
        <end position="439"/>
    </location>
</feature>
<proteinExistence type="inferred from homology"/>
<feature type="transmembrane region" description="Helical" evidence="7">
    <location>
        <begin position="200"/>
        <end position="223"/>
    </location>
</feature>
<feature type="transmembrane region" description="Helical" evidence="7">
    <location>
        <begin position="633"/>
        <end position="651"/>
    </location>
</feature>
<dbReference type="Pfam" id="PF13906">
    <property type="entry name" value="AA_permease_C"/>
    <property type="match status" value="1"/>
</dbReference>
<sequence length="700" mass="74403">MDALVARVGWLLGMEGRRGSTAAQRMSGGGGGIAAVYGSAGDDQMATAPFLRVAAQEEEQRGEQGGGEEGQEALSRERTEVGHDGYHPPPPPRPPPRHHHHHRHYHGAGRDLNIRAEGGSYSGHHGDHRGQLVRSLGPFELVLMGIGASIGSGIFVVTGVAAQQAGPGVILSYAIAGAACIVDALCYAECAARFPAVSGGAYLYTLTAFNGLAAFVVFCNLLFDYHIGAASIARSLAGYVSSMLVHFWPDLGEWLPLCLTAHGMPLMNGVFSINLFAPLILAAITLILCQGVKEFSAVNGAMTMLKVAIVVLVILTGSAKVDPSNWFPFAPNGIPAILSVSTTVFFAYVGFDAVANTAEESKNPQRDLPIGILGSMGVCMALYIGVCLVLTGMVRYDQLDKAAPIASAFVQRGAGFITGFIYIGAIIGLTTTLLIGMYAQSRLYLGIGRDGLLPKFFAILSRERKIPVIAQIWVGVVSGVMALLFDIGRLSRLLSVGVLLSYGTVCCCVVVMRICVDVKPHLMTSLRVCPDMQTYISSCGGASNKNQEKWWEAVACMTAIAVCAFLTGLCTRYSAPLPAYMACVVAIVLSSVPLITRQAYCVPSTFACPMVPILPLLGMSVNVYLLAQLHVHAWVRLVTVVLLAVAVYMFYGRHSANPGNIPVGSGTDADMSAPIVEHRRDIPDDHRIDQVQAGITPRSP</sequence>
<evidence type="ECO:0000256" key="2">
    <source>
        <dbReference type="ARBA" id="ARBA00008572"/>
    </source>
</evidence>
<feature type="transmembrane region" description="Helical" evidence="7">
    <location>
        <begin position="468"/>
        <end position="487"/>
    </location>
</feature>
<evidence type="ECO:0000313" key="10">
    <source>
        <dbReference type="Proteomes" id="UP000265515"/>
    </source>
</evidence>
<reference evidence="9 10" key="1">
    <citation type="journal article" date="2018" name="Cell">
        <title>The Chara Genome: Secondary Complexity and Implications for Plant Terrestrialization.</title>
        <authorList>
            <person name="Nishiyama T."/>
            <person name="Sakayama H."/>
            <person name="Vries J.D."/>
            <person name="Buschmann H."/>
            <person name="Saint-Marcoux D."/>
            <person name="Ullrich K.K."/>
            <person name="Haas F.B."/>
            <person name="Vanderstraeten L."/>
            <person name="Becker D."/>
            <person name="Lang D."/>
            <person name="Vosolsobe S."/>
            <person name="Rombauts S."/>
            <person name="Wilhelmsson P.K.I."/>
            <person name="Janitza P."/>
            <person name="Kern R."/>
            <person name="Heyl A."/>
            <person name="Rumpler F."/>
            <person name="Villalobos L.I.A.C."/>
            <person name="Clay J.M."/>
            <person name="Skokan R."/>
            <person name="Toyoda A."/>
            <person name="Suzuki Y."/>
            <person name="Kagoshima H."/>
            <person name="Schijlen E."/>
            <person name="Tajeshwar N."/>
            <person name="Catarino B."/>
            <person name="Hetherington A.J."/>
            <person name="Saltykova A."/>
            <person name="Bonnot C."/>
            <person name="Breuninger H."/>
            <person name="Symeonidi A."/>
            <person name="Radhakrishnan G.V."/>
            <person name="Van Nieuwerburgh F."/>
            <person name="Deforce D."/>
            <person name="Chang C."/>
            <person name="Karol K.G."/>
            <person name="Hedrich R."/>
            <person name="Ulvskov P."/>
            <person name="Glockner G."/>
            <person name="Delwiche C.F."/>
            <person name="Petrasek J."/>
            <person name="Van de Peer Y."/>
            <person name="Friml J."/>
            <person name="Beilby M."/>
            <person name="Dolan L."/>
            <person name="Kohara Y."/>
            <person name="Sugano S."/>
            <person name="Fujiyama A."/>
            <person name="Delaux P.-M."/>
            <person name="Quint M."/>
            <person name="TheiBen G."/>
            <person name="Hagemann M."/>
            <person name="Harholt J."/>
            <person name="Dunand C."/>
            <person name="Zachgo S."/>
            <person name="Langdale J."/>
            <person name="Maumus F."/>
            <person name="Straeten D.V.D."/>
            <person name="Gould S.B."/>
            <person name="Rensing S.A."/>
        </authorList>
    </citation>
    <scope>NUCLEOTIDE SEQUENCE [LARGE SCALE GENOMIC DNA]</scope>
    <source>
        <strain evidence="9 10">S276</strain>
    </source>
</reference>
<feature type="region of interest" description="Disordered" evidence="6">
    <location>
        <begin position="56"/>
        <end position="107"/>
    </location>
</feature>
<feature type="transmembrane region" description="Helical" evidence="7">
    <location>
        <begin position="607"/>
        <end position="627"/>
    </location>
</feature>
<dbReference type="OrthoDB" id="5982228at2759"/>
<keyword evidence="10" id="KW-1185">Reference proteome</keyword>
<dbReference type="Gramene" id="GBG76930">
    <property type="protein sequence ID" value="GBG76930"/>
    <property type="gene ID" value="CBR_g23144"/>
</dbReference>
<feature type="transmembrane region" description="Helical" evidence="7">
    <location>
        <begin position="575"/>
        <end position="595"/>
    </location>
</feature>
<feature type="transmembrane region" description="Helical" evidence="7">
    <location>
        <begin position="168"/>
        <end position="188"/>
    </location>
</feature>
<feature type="transmembrane region" description="Helical" evidence="7">
    <location>
        <begin position="333"/>
        <end position="351"/>
    </location>
</feature>
<name>A0A388L3Q0_CHABU</name>
<dbReference type="InterPro" id="IPR029485">
    <property type="entry name" value="CAT_C"/>
</dbReference>
<dbReference type="GO" id="GO:0016020">
    <property type="term" value="C:membrane"/>
    <property type="evidence" value="ECO:0007669"/>
    <property type="project" value="UniProtKB-SubCell"/>
</dbReference>
<feature type="transmembrane region" description="Helical" evidence="7">
    <location>
        <begin position="269"/>
        <end position="289"/>
    </location>
</feature>
<evidence type="ECO:0000256" key="3">
    <source>
        <dbReference type="ARBA" id="ARBA00022692"/>
    </source>
</evidence>
<feature type="domain" description="Cationic amino acid transporter C-terminal" evidence="8">
    <location>
        <begin position="606"/>
        <end position="655"/>
    </location>
</feature>
<comment type="caution">
    <text evidence="9">The sequence shown here is derived from an EMBL/GenBank/DDBJ whole genome shotgun (WGS) entry which is preliminary data.</text>
</comment>